<dbReference type="InterPro" id="IPR000847">
    <property type="entry name" value="LysR_HTH_N"/>
</dbReference>
<keyword evidence="2" id="KW-0805">Transcription regulation</keyword>
<reference evidence="6" key="1">
    <citation type="submission" date="2023-06" db="EMBL/GenBank/DDBJ databases">
        <authorList>
            <person name="Zhang S."/>
        </authorList>
    </citation>
    <scope>NUCLEOTIDE SEQUENCE</scope>
    <source>
        <strain evidence="6">SG2303</strain>
    </source>
</reference>
<dbReference type="Gene3D" id="1.10.10.10">
    <property type="entry name" value="Winged helix-like DNA-binding domain superfamily/Winged helix DNA-binding domain"/>
    <property type="match status" value="1"/>
</dbReference>
<name>A0ABT7XKB4_9NEIS</name>
<dbReference type="Pfam" id="PF03466">
    <property type="entry name" value="LysR_substrate"/>
    <property type="match status" value="1"/>
</dbReference>
<dbReference type="Pfam" id="PF00126">
    <property type="entry name" value="HTH_1"/>
    <property type="match status" value="1"/>
</dbReference>
<evidence type="ECO:0000256" key="1">
    <source>
        <dbReference type="ARBA" id="ARBA00009437"/>
    </source>
</evidence>
<evidence type="ECO:0000313" key="6">
    <source>
        <dbReference type="EMBL" id="MDN0074220.1"/>
    </source>
</evidence>
<keyword evidence="7" id="KW-1185">Reference proteome</keyword>
<accession>A0ABT7XKB4</accession>
<keyword evidence="4" id="KW-0804">Transcription</keyword>
<dbReference type="Proteomes" id="UP001168540">
    <property type="component" value="Unassembled WGS sequence"/>
</dbReference>
<evidence type="ECO:0000256" key="3">
    <source>
        <dbReference type="ARBA" id="ARBA00023125"/>
    </source>
</evidence>
<keyword evidence="3" id="KW-0238">DNA-binding</keyword>
<evidence type="ECO:0000259" key="5">
    <source>
        <dbReference type="PROSITE" id="PS50931"/>
    </source>
</evidence>
<dbReference type="RefSeq" id="WP_289828775.1">
    <property type="nucleotide sequence ID" value="NZ_JAUEDK010000006.1"/>
</dbReference>
<proteinExistence type="inferred from homology"/>
<dbReference type="SUPFAM" id="SSF46785">
    <property type="entry name" value="Winged helix' DNA-binding domain"/>
    <property type="match status" value="1"/>
</dbReference>
<evidence type="ECO:0000313" key="7">
    <source>
        <dbReference type="Proteomes" id="UP001168540"/>
    </source>
</evidence>
<dbReference type="SUPFAM" id="SSF53850">
    <property type="entry name" value="Periplasmic binding protein-like II"/>
    <property type="match status" value="1"/>
</dbReference>
<feature type="domain" description="HTH lysR-type" evidence="5">
    <location>
        <begin position="3"/>
        <end position="60"/>
    </location>
</feature>
<dbReference type="PROSITE" id="PS50931">
    <property type="entry name" value="HTH_LYSR"/>
    <property type="match status" value="1"/>
</dbReference>
<organism evidence="6 7">
    <name type="scientific">Crenobacter oryzisoli</name>
    <dbReference type="NCBI Taxonomy" id="3056844"/>
    <lineage>
        <taxon>Bacteria</taxon>
        <taxon>Pseudomonadati</taxon>
        <taxon>Pseudomonadota</taxon>
        <taxon>Betaproteobacteria</taxon>
        <taxon>Neisseriales</taxon>
        <taxon>Neisseriaceae</taxon>
        <taxon>Crenobacter</taxon>
    </lineage>
</organism>
<dbReference type="InterPro" id="IPR036388">
    <property type="entry name" value="WH-like_DNA-bd_sf"/>
</dbReference>
<sequence>MRLDFIDLKLFACLADYGSLTLAADRQALALSAASQRLKKMETLYGVELVERRARGIELTAAGQLFLHHARQLLLAAERLNGELGDFAHGLRGEVRLMANTVACNEYLPKLLGRFLAATPRVDVTLLERPSRDIVPSIEHDEADLGVIDGSASIGTLNVLPFARDRLVLIAAATHPLAGHPTLAFADALEHDFVGLPANSAMQRHIEDMARLRGRVLHPRVRAAGFTALATLAGAGAGLAVLPERAARRLAPLEHLAVIALSDPWAVREMKLCFKSTDTLSAPAHALLELLAHAHHA</sequence>
<comment type="similarity">
    <text evidence="1">Belongs to the LysR transcriptional regulatory family.</text>
</comment>
<dbReference type="InterPro" id="IPR050950">
    <property type="entry name" value="HTH-type_LysR_regulators"/>
</dbReference>
<dbReference type="Gene3D" id="3.40.190.290">
    <property type="match status" value="1"/>
</dbReference>
<dbReference type="PANTHER" id="PTHR30419:SF2">
    <property type="entry name" value="LYSR FAMILY TRANSCRIPTIONAL REGULATOR"/>
    <property type="match status" value="1"/>
</dbReference>
<dbReference type="InterPro" id="IPR036390">
    <property type="entry name" value="WH_DNA-bd_sf"/>
</dbReference>
<evidence type="ECO:0000256" key="4">
    <source>
        <dbReference type="ARBA" id="ARBA00023163"/>
    </source>
</evidence>
<dbReference type="InterPro" id="IPR005119">
    <property type="entry name" value="LysR_subst-bd"/>
</dbReference>
<protein>
    <submittedName>
        <fullName evidence="6">LysR substrate-binding domain-containing protein</fullName>
    </submittedName>
</protein>
<dbReference type="EMBL" id="JAUEDK010000006">
    <property type="protein sequence ID" value="MDN0074220.1"/>
    <property type="molecule type" value="Genomic_DNA"/>
</dbReference>
<dbReference type="PANTHER" id="PTHR30419">
    <property type="entry name" value="HTH-TYPE TRANSCRIPTIONAL REGULATOR YBHD"/>
    <property type="match status" value="1"/>
</dbReference>
<evidence type="ECO:0000256" key="2">
    <source>
        <dbReference type="ARBA" id="ARBA00023015"/>
    </source>
</evidence>
<gene>
    <name evidence="6" type="ORF">QU481_04860</name>
</gene>
<comment type="caution">
    <text evidence="6">The sequence shown here is derived from an EMBL/GenBank/DDBJ whole genome shotgun (WGS) entry which is preliminary data.</text>
</comment>